<keyword evidence="2" id="KW-0472">Membrane</keyword>
<name>A0A7S9PSH5_EPIFF</name>
<dbReference type="SUPFAM" id="SSF89372">
    <property type="entry name" value="Fucose-specific lectin"/>
    <property type="match status" value="1"/>
</dbReference>
<evidence type="ECO:0000313" key="4">
    <source>
        <dbReference type="Proteomes" id="UP000594364"/>
    </source>
</evidence>
<feature type="transmembrane region" description="Helical" evidence="2">
    <location>
        <begin position="73"/>
        <end position="97"/>
    </location>
</feature>
<feature type="region of interest" description="Disordered" evidence="1">
    <location>
        <begin position="127"/>
        <end position="154"/>
    </location>
</feature>
<keyword evidence="4" id="KW-1185">Reference proteome</keyword>
<dbReference type="EMBL" id="CP031385">
    <property type="protein sequence ID" value="QPG94097.1"/>
    <property type="molecule type" value="Genomic_DNA"/>
</dbReference>
<sequence length="510" mass="55233">MSLRDIPWLSHQQATQAIENNMAERNINIPLESFAPPPTYRKTQQADGPESVHNHYHIGDDQLRATPWYRRKWAFWTMVGLLIFFVVAGLVIMGVVLKVELGKKAAEEAAHAGTAQSSGINTASSLTLATPTETSESKSSSAASASASASASAPSEAQATATPFTMSDRSQLASAYVKASDAALSRRLLIRQEDTNHLLVTEWANGQVAHYRIKDRLGSFPTEPKPGTPLALQADASGTLHLFYLSRSNILSYVYEPTVGKWKSGEVSNEHGSIRTSAYSSLSTAWHNGRRASALLVVAFDDPSQQLQLAMTDSPAERGSWYLARVTSVSKGSVPGQSNVPCYSLAGDWFRAAQQKQDGDNQHLLIAIVEGSEVHAWECAVDFWPPPDVQVQCKEVQERFHDGAGKGLVLVPPPTQLAWISLNDGQDKSVSNYDFDLFSQDGSGTVRENTVGAGITRGAGAGFTAQMPIRAISTTSEGIVFASSGKDVFTYRKQGSRWRPDVGTNVTFQA</sequence>
<organism evidence="3 4">
    <name type="scientific">Epichloe festucae (strain Fl1)</name>
    <dbReference type="NCBI Taxonomy" id="877507"/>
    <lineage>
        <taxon>Eukaryota</taxon>
        <taxon>Fungi</taxon>
        <taxon>Dikarya</taxon>
        <taxon>Ascomycota</taxon>
        <taxon>Pezizomycotina</taxon>
        <taxon>Sordariomycetes</taxon>
        <taxon>Hypocreomycetidae</taxon>
        <taxon>Hypocreales</taxon>
        <taxon>Clavicipitaceae</taxon>
        <taxon>Epichloe</taxon>
    </lineage>
</organism>
<dbReference type="OrthoDB" id="4896939at2759"/>
<reference evidence="3 4" key="1">
    <citation type="journal article" date="2018" name="PLoS Genet.">
        <title>Repeat elements organise 3D genome structure and mediate transcription in the filamentous fungus Epichloe festucae.</title>
        <authorList>
            <person name="Winter D.J."/>
            <person name="Ganley A.R.D."/>
            <person name="Young C.A."/>
            <person name="Liachko I."/>
            <person name="Schardl C.L."/>
            <person name="Dupont P.Y."/>
            <person name="Berry D."/>
            <person name="Ram A."/>
            <person name="Scott B."/>
            <person name="Cox M.P."/>
        </authorList>
    </citation>
    <scope>NUCLEOTIDE SEQUENCE [LARGE SCALE GENOMIC DNA]</scope>
    <source>
        <strain evidence="3 4">Fl1</strain>
    </source>
</reference>
<dbReference type="Proteomes" id="UP000594364">
    <property type="component" value="Chromosome 1"/>
</dbReference>
<dbReference type="Gene3D" id="2.120.10.70">
    <property type="entry name" value="Fucose-specific lectin"/>
    <property type="match status" value="1"/>
</dbReference>
<evidence type="ECO:0008006" key="5">
    <source>
        <dbReference type="Google" id="ProtNLM"/>
    </source>
</evidence>
<proteinExistence type="predicted"/>
<keyword evidence="2" id="KW-1133">Transmembrane helix</keyword>
<keyword evidence="2" id="KW-0812">Transmembrane</keyword>
<feature type="compositionally biased region" description="Low complexity" evidence="1">
    <location>
        <begin position="129"/>
        <end position="154"/>
    </location>
</feature>
<dbReference type="AlphaFoldDB" id="A0A7S9PSH5"/>
<accession>A0A7S9PSH5</accession>
<evidence type="ECO:0000256" key="1">
    <source>
        <dbReference type="SAM" id="MobiDB-lite"/>
    </source>
</evidence>
<evidence type="ECO:0000256" key="2">
    <source>
        <dbReference type="SAM" id="Phobius"/>
    </source>
</evidence>
<protein>
    <recommendedName>
        <fullName evidence="5">Fucose-specific lectin</fullName>
    </recommendedName>
</protein>
<evidence type="ECO:0000313" key="3">
    <source>
        <dbReference type="EMBL" id="QPG94097.1"/>
    </source>
</evidence>
<gene>
    <name evidence="3" type="ORF">C2857_004619</name>
</gene>